<proteinExistence type="inferred from homology"/>
<dbReference type="AlphaFoldDB" id="A0A7J0BPM3"/>
<dbReference type="RefSeq" id="WP_174406729.1">
    <property type="nucleotide sequence ID" value="NZ_BLVO01000016.1"/>
</dbReference>
<dbReference type="InterPro" id="IPR008462">
    <property type="entry name" value="CsbD"/>
</dbReference>
<comment type="caution">
    <text evidence="3">The sequence shown here is derived from an EMBL/GenBank/DDBJ whole genome shotgun (WGS) entry which is preliminary data.</text>
</comment>
<evidence type="ECO:0000259" key="2">
    <source>
        <dbReference type="Pfam" id="PF05532"/>
    </source>
</evidence>
<comment type="similarity">
    <text evidence="1">Belongs to the UPF0337 (CsbD) family.</text>
</comment>
<feature type="domain" description="CsbD-like" evidence="2">
    <location>
        <begin position="4"/>
        <end position="55"/>
    </location>
</feature>
<evidence type="ECO:0000313" key="4">
    <source>
        <dbReference type="Proteomes" id="UP000503840"/>
    </source>
</evidence>
<organism evidence="3 4">
    <name type="scientific">Desulfovibrio subterraneus</name>
    <dbReference type="NCBI Taxonomy" id="2718620"/>
    <lineage>
        <taxon>Bacteria</taxon>
        <taxon>Pseudomonadati</taxon>
        <taxon>Thermodesulfobacteriota</taxon>
        <taxon>Desulfovibrionia</taxon>
        <taxon>Desulfovibrionales</taxon>
        <taxon>Desulfovibrionaceae</taxon>
        <taxon>Desulfovibrio</taxon>
    </lineage>
</organism>
<reference evidence="3 4" key="1">
    <citation type="submission" date="2020-05" db="EMBL/GenBank/DDBJ databases">
        <title>Draft genome sequence of Desulfovibrio sp. strain HN2T.</title>
        <authorList>
            <person name="Ueno A."/>
            <person name="Tamazawa S."/>
            <person name="Tamamura S."/>
            <person name="Murakami T."/>
            <person name="Kiyama T."/>
            <person name="Inomata H."/>
            <person name="Amano Y."/>
            <person name="Miyakawa K."/>
            <person name="Tamaki H."/>
            <person name="Naganuma T."/>
            <person name="Kaneko K."/>
        </authorList>
    </citation>
    <scope>NUCLEOTIDE SEQUENCE [LARGE SCALE GENOMIC DNA]</scope>
    <source>
        <strain evidence="3 4">HN2</strain>
    </source>
</reference>
<dbReference type="EMBL" id="BLVO01000016">
    <property type="protein sequence ID" value="GFM35095.1"/>
    <property type="molecule type" value="Genomic_DNA"/>
</dbReference>
<dbReference type="InterPro" id="IPR036629">
    <property type="entry name" value="YjbJ_sf"/>
</dbReference>
<dbReference type="Proteomes" id="UP000503840">
    <property type="component" value="Unassembled WGS sequence"/>
</dbReference>
<dbReference type="Gene3D" id="1.10.1470.10">
    <property type="entry name" value="YjbJ"/>
    <property type="match status" value="1"/>
</dbReference>
<accession>A0A7J0BPM3</accession>
<evidence type="ECO:0000256" key="1">
    <source>
        <dbReference type="ARBA" id="ARBA00009129"/>
    </source>
</evidence>
<dbReference type="Pfam" id="PF05532">
    <property type="entry name" value="CsbD"/>
    <property type="match status" value="1"/>
</dbReference>
<sequence>MNKDQVKGRAKEVSGKIQESYANLVDDEKMKIKGKIKKNAGKVQAAYGDAQSDIKENS</sequence>
<dbReference type="SUPFAM" id="SSF69047">
    <property type="entry name" value="Hypothetical protein YjbJ"/>
    <property type="match status" value="1"/>
</dbReference>
<protein>
    <recommendedName>
        <fullName evidence="2">CsbD-like domain-containing protein</fullName>
    </recommendedName>
</protein>
<keyword evidence="4" id="KW-1185">Reference proteome</keyword>
<gene>
    <name evidence="3" type="ORF">DSM101010T_34600</name>
</gene>
<name>A0A7J0BPM3_9BACT</name>
<evidence type="ECO:0000313" key="3">
    <source>
        <dbReference type="EMBL" id="GFM35095.1"/>
    </source>
</evidence>